<feature type="transmembrane region" description="Helical" evidence="7">
    <location>
        <begin position="120"/>
        <end position="140"/>
    </location>
</feature>
<name>A0A8J6MDA4_9FIRM</name>
<protein>
    <submittedName>
        <fullName evidence="8">Chromate transporter</fullName>
    </submittedName>
</protein>
<feature type="transmembrane region" description="Helical" evidence="7">
    <location>
        <begin position="77"/>
        <end position="99"/>
    </location>
</feature>
<keyword evidence="4 7" id="KW-0812">Transmembrane</keyword>
<feature type="transmembrane region" description="Helical" evidence="7">
    <location>
        <begin position="146"/>
        <end position="162"/>
    </location>
</feature>
<keyword evidence="6 7" id="KW-0472">Membrane</keyword>
<evidence type="ECO:0000256" key="6">
    <source>
        <dbReference type="ARBA" id="ARBA00023136"/>
    </source>
</evidence>
<dbReference type="RefSeq" id="WP_173023800.1">
    <property type="nucleotide sequence ID" value="NZ_JACOPQ010000011.1"/>
</dbReference>
<dbReference type="Pfam" id="PF02417">
    <property type="entry name" value="Chromate_transp"/>
    <property type="match status" value="1"/>
</dbReference>
<accession>A0A8J6MDA4</accession>
<dbReference type="AlphaFoldDB" id="A0A8J6MDA4"/>
<dbReference type="GO" id="GO:0005886">
    <property type="term" value="C:plasma membrane"/>
    <property type="evidence" value="ECO:0007669"/>
    <property type="project" value="UniProtKB-SubCell"/>
</dbReference>
<feature type="transmembrane region" description="Helical" evidence="7">
    <location>
        <begin position="169"/>
        <end position="186"/>
    </location>
</feature>
<dbReference type="InterPro" id="IPR052518">
    <property type="entry name" value="CHR_Transporter"/>
</dbReference>
<keyword evidence="5 7" id="KW-1133">Transmembrane helix</keyword>
<evidence type="ECO:0000313" key="8">
    <source>
        <dbReference type="EMBL" id="MBC5737990.1"/>
    </source>
</evidence>
<comment type="similarity">
    <text evidence="2">Belongs to the chromate ion transporter (CHR) (TC 2.A.51) family.</text>
</comment>
<gene>
    <name evidence="8" type="ORF">H8S62_13340</name>
</gene>
<organism evidence="8 9">
    <name type="scientific">Lawsonibacter faecis</name>
    <dbReference type="NCBI Taxonomy" id="2763052"/>
    <lineage>
        <taxon>Bacteria</taxon>
        <taxon>Bacillati</taxon>
        <taxon>Bacillota</taxon>
        <taxon>Clostridia</taxon>
        <taxon>Eubacteriales</taxon>
        <taxon>Oscillospiraceae</taxon>
        <taxon>Lawsonibacter</taxon>
    </lineage>
</organism>
<dbReference type="InterPro" id="IPR003370">
    <property type="entry name" value="Chromate_transpt"/>
</dbReference>
<evidence type="ECO:0000256" key="3">
    <source>
        <dbReference type="ARBA" id="ARBA00022475"/>
    </source>
</evidence>
<evidence type="ECO:0000256" key="7">
    <source>
        <dbReference type="SAM" id="Phobius"/>
    </source>
</evidence>
<keyword evidence="3" id="KW-1003">Cell membrane</keyword>
<evidence type="ECO:0000256" key="5">
    <source>
        <dbReference type="ARBA" id="ARBA00022989"/>
    </source>
</evidence>
<keyword evidence="9" id="KW-1185">Reference proteome</keyword>
<evidence type="ECO:0000256" key="4">
    <source>
        <dbReference type="ARBA" id="ARBA00022692"/>
    </source>
</evidence>
<comment type="caution">
    <text evidence="8">The sequence shown here is derived from an EMBL/GenBank/DDBJ whole genome shotgun (WGS) entry which is preliminary data.</text>
</comment>
<evidence type="ECO:0000313" key="9">
    <source>
        <dbReference type="Proteomes" id="UP000607645"/>
    </source>
</evidence>
<evidence type="ECO:0000256" key="2">
    <source>
        <dbReference type="ARBA" id="ARBA00005262"/>
    </source>
</evidence>
<evidence type="ECO:0000256" key="1">
    <source>
        <dbReference type="ARBA" id="ARBA00004651"/>
    </source>
</evidence>
<proteinExistence type="inferred from homology"/>
<dbReference type="EMBL" id="JACOPQ010000011">
    <property type="protein sequence ID" value="MBC5737990.1"/>
    <property type="molecule type" value="Genomic_DNA"/>
</dbReference>
<dbReference type="Proteomes" id="UP000607645">
    <property type="component" value="Unassembled WGS sequence"/>
</dbReference>
<reference evidence="8" key="1">
    <citation type="submission" date="2020-08" db="EMBL/GenBank/DDBJ databases">
        <title>Genome public.</title>
        <authorList>
            <person name="Liu C."/>
            <person name="Sun Q."/>
        </authorList>
    </citation>
    <scope>NUCLEOTIDE SEQUENCE</scope>
    <source>
        <strain evidence="8">NSJ-52</strain>
    </source>
</reference>
<dbReference type="GO" id="GO:0015109">
    <property type="term" value="F:chromate transmembrane transporter activity"/>
    <property type="evidence" value="ECO:0007669"/>
    <property type="project" value="InterPro"/>
</dbReference>
<comment type="subcellular location">
    <subcellularLocation>
        <location evidence="1">Cell membrane</location>
        <topology evidence="1">Multi-pass membrane protein</topology>
    </subcellularLocation>
</comment>
<dbReference type="PANTHER" id="PTHR43663">
    <property type="entry name" value="CHROMATE TRANSPORT PROTEIN-RELATED"/>
    <property type="match status" value="1"/>
</dbReference>
<dbReference type="PANTHER" id="PTHR43663:SF1">
    <property type="entry name" value="CHROMATE TRANSPORTER"/>
    <property type="match status" value="1"/>
</dbReference>
<sequence>MSAVWSLFTTFLQIGLLSIGGGYAIIPLIQEQVVERAGWVSEKVFTDIITISQMTPGPLAVNTSTFVGLQIAGVPGAVAATVGCVLCGVALSLALYRFFNRHRESAYVFEVLGGLKAASLGLIVSAAATILLLAFFGTGAPTLEAAPDWAALAVFAASLFALRKWKVNPVLLMVVTGGLGVLVYLRPLP</sequence>